<feature type="domain" description="SprT-like" evidence="1">
    <location>
        <begin position="20"/>
        <end position="172"/>
    </location>
</feature>
<dbReference type="Pfam" id="PF10263">
    <property type="entry name" value="SprT-like"/>
    <property type="match status" value="1"/>
</dbReference>
<accession>A0A3D9DY15</accession>
<keyword evidence="3" id="KW-1185">Reference proteome</keyword>
<reference evidence="2 3" key="1">
    <citation type="submission" date="2018-07" db="EMBL/GenBank/DDBJ databases">
        <title>Genomic Encyclopedia of Type Strains, Phase IV (KMG-IV): sequencing the most valuable type-strain genomes for metagenomic binning, comparative biology and taxonomic classification.</title>
        <authorList>
            <person name="Goeker M."/>
        </authorList>
    </citation>
    <scope>NUCLEOTIDE SEQUENCE [LARGE SCALE GENOMIC DNA]</scope>
    <source>
        <strain evidence="2 3">DSM 14324</strain>
    </source>
</reference>
<dbReference type="Proteomes" id="UP000256334">
    <property type="component" value="Unassembled WGS sequence"/>
</dbReference>
<name>A0A3D9DY15_9GAMM</name>
<dbReference type="SMART" id="SM00731">
    <property type="entry name" value="SprT"/>
    <property type="match status" value="1"/>
</dbReference>
<protein>
    <submittedName>
        <fullName evidence="2">SprT protein</fullName>
    </submittedName>
</protein>
<proteinExistence type="predicted"/>
<dbReference type="OrthoDB" id="267364at2"/>
<organism evidence="2 3">
    <name type="scientific">Kushneria indalinina DSM 14324</name>
    <dbReference type="NCBI Taxonomy" id="1122140"/>
    <lineage>
        <taxon>Bacteria</taxon>
        <taxon>Pseudomonadati</taxon>
        <taxon>Pseudomonadota</taxon>
        <taxon>Gammaproteobacteria</taxon>
        <taxon>Oceanospirillales</taxon>
        <taxon>Halomonadaceae</taxon>
        <taxon>Kushneria</taxon>
    </lineage>
</organism>
<sequence length="186" mass="21619">MTDLLSNDIDDFPHGDASQARLLAHVEQCLRKARRHYPNLPAPGVWCDLRGRSAGQAHYGRGGLRFNMTLYGDQPDAFLTEVVPHEMAHWVVHHVYPGRVRPHGVQWQQVMIRIFDRAPSVTHRFDTSRASPAPYRYLCGCRSHYFTRRRYNNERRGSRYRCRHCGETLRLEGITVDQNPGRLVEQ</sequence>
<dbReference type="InterPro" id="IPR006640">
    <property type="entry name" value="SprT-like_domain"/>
</dbReference>
<comment type="caution">
    <text evidence="2">The sequence shown here is derived from an EMBL/GenBank/DDBJ whole genome shotgun (WGS) entry which is preliminary data.</text>
</comment>
<evidence type="ECO:0000313" key="2">
    <source>
        <dbReference type="EMBL" id="REC95653.1"/>
    </source>
</evidence>
<dbReference type="RefSeq" id="WP_115852653.1">
    <property type="nucleotide sequence ID" value="NZ_QRDJ01000006.1"/>
</dbReference>
<gene>
    <name evidence="2" type="ORF">C8D72_0309</name>
</gene>
<dbReference type="EMBL" id="QRDJ01000006">
    <property type="protein sequence ID" value="REC95653.1"/>
    <property type="molecule type" value="Genomic_DNA"/>
</dbReference>
<dbReference type="GO" id="GO:0006950">
    <property type="term" value="P:response to stress"/>
    <property type="evidence" value="ECO:0007669"/>
    <property type="project" value="UniProtKB-ARBA"/>
</dbReference>
<dbReference type="PANTHER" id="PTHR38773:SF1">
    <property type="entry name" value="PROTEIN SPRT"/>
    <property type="match status" value="1"/>
</dbReference>
<evidence type="ECO:0000259" key="1">
    <source>
        <dbReference type="SMART" id="SM00731"/>
    </source>
</evidence>
<dbReference type="PANTHER" id="PTHR38773">
    <property type="entry name" value="PROTEIN SPRT"/>
    <property type="match status" value="1"/>
</dbReference>
<evidence type="ECO:0000313" key="3">
    <source>
        <dbReference type="Proteomes" id="UP000256334"/>
    </source>
</evidence>
<dbReference type="AlphaFoldDB" id="A0A3D9DY15"/>